<organism evidence="2 3">
    <name type="scientific">Dorcoceras hygrometricum</name>
    <dbReference type="NCBI Taxonomy" id="472368"/>
    <lineage>
        <taxon>Eukaryota</taxon>
        <taxon>Viridiplantae</taxon>
        <taxon>Streptophyta</taxon>
        <taxon>Embryophyta</taxon>
        <taxon>Tracheophyta</taxon>
        <taxon>Spermatophyta</taxon>
        <taxon>Magnoliopsida</taxon>
        <taxon>eudicotyledons</taxon>
        <taxon>Gunneridae</taxon>
        <taxon>Pentapetalae</taxon>
        <taxon>asterids</taxon>
        <taxon>lamiids</taxon>
        <taxon>Lamiales</taxon>
        <taxon>Gesneriaceae</taxon>
        <taxon>Didymocarpoideae</taxon>
        <taxon>Trichosporeae</taxon>
        <taxon>Loxocarpinae</taxon>
        <taxon>Dorcoceras</taxon>
    </lineage>
</organism>
<evidence type="ECO:0000256" key="1">
    <source>
        <dbReference type="SAM" id="MobiDB-lite"/>
    </source>
</evidence>
<sequence>MNPVLGIRIRPPARQRKNNRKEARRRSIRKGRIQNSTFIGCSKLNTLLALVPGSNRYYKNPALLGRLRWFMPIRSTTRSETPSSGCTRSADEISTNGFSSSNWPETDFWRRSAAAAACSREGGGVFLL</sequence>
<feature type="region of interest" description="Disordered" evidence="1">
    <location>
        <begin position="76"/>
        <end position="98"/>
    </location>
</feature>
<feature type="compositionally biased region" description="Basic residues" evidence="1">
    <location>
        <begin position="11"/>
        <end position="28"/>
    </location>
</feature>
<name>A0A2Z7D6F6_9LAMI</name>
<dbReference type="Proteomes" id="UP000250235">
    <property type="component" value="Unassembled WGS sequence"/>
</dbReference>
<evidence type="ECO:0000313" key="3">
    <source>
        <dbReference type="Proteomes" id="UP000250235"/>
    </source>
</evidence>
<proteinExistence type="predicted"/>
<dbReference type="EMBL" id="KQ989019">
    <property type="protein sequence ID" value="KZV55073.1"/>
    <property type="molecule type" value="Genomic_DNA"/>
</dbReference>
<accession>A0A2Z7D6F6</accession>
<gene>
    <name evidence="2" type="ORF">F511_26691</name>
</gene>
<feature type="region of interest" description="Disordered" evidence="1">
    <location>
        <begin position="1"/>
        <end position="28"/>
    </location>
</feature>
<evidence type="ECO:0000313" key="2">
    <source>
        <dbReference type="EMBL" id="KZV55073.1"/>
    </source>
</evidence>
<protein>
    <submittedName>
        <fullName evidence="2">Uncharacterized protein</fullName>
    </submittedName>
</protein>
<keyword evidence="3" id="KW-1185">Reference proteome</keyword>
<reference evidence="2 3" key="1">
    <citation type="journal article" date="2015" name="Proc. Natl. Acad. Sci. U.S.A.">
        <title>The resurrection genome of Boea hygrometrica: A blueprint for survival of dehydration.</title>
        <authorList>
            <person name="Xiao L."/>
            <person name="Yang G."/>
            <person name="Zhang L."/>
            <person name="Yang X."/>
            <person name="Zhao S."/>
            <person name="Ji Z."/>
            <person name="Zhou Q."/>
            <person name="Hu M."/>
            <person name="Wang Y."/>
            <person name="Chen M."/>
            <person name="Xu Y."/>
            <person name="Jin H."/>
            <person name="Xiao X."/>
            <person name="Hu G."/>
            <person name="Bao F."/>
            <person name="Hu Y."/>
            <person name="Wan P."/>
            <person name="Li L."/>
            <person name="Deng X."/>
            <person name="Kuang T."/>
            <person name="Xiang C."/>
            <person name="Zhu J.K."/>
            <person name="Oliver M.J."/>
            <person name="He Y."/>
        </authorList>
    </citation>
    <scope>NUCLEOTIDE SEQUENCE [LARGE SCALE GENOMIC DNA]</scope>
    <source>
        <strain evidence="3">cv. XS01</strain>
    </source>
</reference>
<dbReference type="AlphaFoldDB" id="A0A2Z7D6F6"/>